<name>A0ABD2MLJ4_9CUCU</name>
<proteinExistence type="predicted"/>
<accession>A0ABD2MLJ4</accession>
<feature type="compositionally biased region" description="Low complexity" evidence="1">
    <location>
        <begin position="17"/>
        <end position="31"/>
    </location>
</feature>
<feature type="region of interest" description="Disordered" evidence="1">
    <location>
        <begin position="1"/>
        <end position="84"/>
    </location>
</feature>
<dbReference type="AlphaFoldDB" id="A0ABD2MLJ4"/>
<dbReference type="EMBL" id="JABFTP020000001">
    <property type="protein sequence ID" value="KAL3266936.1"/>
    <property type="molecule type" value="Genomic_DNA"/>
</dbReference>
<keyword evidence="3" id="KW-1185">Reference proteome</keyword>
<feature type="compositionally biased region" description="Basic residues" evidence="1">
    <location>
        <begin position="35"/>
        <end position="44"/>
    </location>
</feature>
<feature type="compositionally biased region" description="Polar residues" evidence="1">
    <location>
        <begin position="60"/>
        <end position="74"/>
    </location>
</feature>
<feature type="compositionally biased region" description="Basic and acidic residues" evidence="1">
    <location>
        <begin position="45"/>
        <end position="59"/>
    </location>
</feature>
<dbReference type="Proteomes" id="UP001516400">
    <property type="component" value="Unassembled WGS sequence"/>
</dbReference>
<evidence type="ECO:0000256" key="1">
    <source>
        <dbReference type="SAM" id="MobiDB-lite"/>
    </source>
</evidence>
<evidence type="ECO:0000313" key="2">
    <source>
        <dbReference type="EMBL" id="KAL3266936.1"/>
    </source>
</evidence>
<reference evidence="2 3" key="1">
    <citation type="journal article" date="2021" name="BMC Biol.">
        <title>Horizontally acquired antibacterial genes associated with adaptive radiation of ladybird beetles.</title>
        <authorList>
            <person name="Li H.S."/>
            <person name="Tang X.F."/>
            <person name="Huang Y.H."/>
            <person name="Xu Z.Y."/>
            <person name="Chen M.L."/>
            <person name="Du X.Y."/>
            <person name="Qiu B.Y."/>
            <person name="Chen P.T."/>
            <person name="Zhang W."/>
            <person name="Slipinski A."/>
            <person name="Escalona H.E."/>
            <person name="Waterhouse R.M."/>
            <person name="Zwick A."/>
            <person name="Pang H."/>
        </authorList>
    </citation>
    <scope>NUCLEOTIDE SEQUENCE [LARGE SCALE GENOMIC DNA]</scope>
    <source>
        <strain evidence="2">SYSU2018</strain>
    </source>
</reference>
<sequence length="179" mass="20206">MSGLKRKADSNPQVYGSASSASDDPDLSAASKTTRSQRKPQLRKTVRDRTHSLKQRVENTSKSTISVDDSITMNSSKRKSKKSRISIITLDDSDDDCCFIIQSKATHIEANAKGKENKVVRNNKNNTQNHMIFDSNKLACSANNEIIIIEDNMIQINSLDEMKNIVKKQKFILKMLMHY</sequence>
<gene>
    <name evidence="2" type="ORF">HHI36_011086</name>
</gene>
<evidence type="ECO:0000313" key="3">
    <source>
        <dbReference type="Proteomes" id="UP001516400"/>
    </source>
</evidence>
<organism evidence="2 3">
    <name type="scientific">Cryptolaemus montrouzieri</name>
    <dbReference type="NCBI Taxonomy" id="559131"/>
    <lineage>
        <taxon>Eukaryota</taxon>
        <taxon>Metazoa</taxon>
        <taxon>Ecdysozoa</taxon>
        <taxon>Arthropoda</taxon>
        <taxon>Hexapoda</taxon>
        <taxon>Insecta</taxon>
        <taxon>Pterygota</taxon>
        <taxon>Neoptera</taxon>
        <taxon>Endopterygota</taxon>
        <taxon>Coleoptera</taxon>
        <taxon>Polyphaga</taxon>
        <taxon>Cucujiformia</taxon>
        <taxon>Coccinelloidea</taxon>
        <taxon>Coccinellidae</taxon>
        <taxon>Scymninae</taxon>
        <taxon>Scymnini</taxon>
        <taxon>Cryptolaemus</taxon>
    </lineage>
</organism>
<comment type="caution">
    <text evidence="2">The sequence shown here is derived from an EMBL/GenBank/DDBJ whole genome shotgun (WGS) entry which is preliminary data.</text>
</comment>
<protein>
    <submittedName>
        <fullName evidence="2">Uncharacterized protein</fullName>
    </submittedName>
</protein>